<keyword evidence="7" id="KW-1185">Reference proteome</keyword>
<dbReference type="PANTHER" id="PTHR43335">
    <property type="entry name" value="ABC TRANSPORTER, ATP-BINDING PROTEIN"/>
    <property type="match status" value="1"/>
</dbReference>
<evidence type="ECO:0000256" key="2">
    <source>
        <dbReference type="ARBA" id="ARBA00022448"/>
    </source>
</evidence>
<dbReference type="Proteomes" id="UP001595615">
    <property type="component" value="Unassembled WGS sequence"/>
</dbReference>
<evidence type="ECO:0000256" key="3">
    <source>
        <dbReference type="ARBA" id="ARBA00022741"/>
    </source>
</evidence>
<dbReference type="Gene3D" id="3.40.50.300">
    <property type="entry name" value="P-loop containing nucleotide triphosphate hydrolases"/>
    <property type="match status" value="1"/>
</dbReference>
<sequence length="211" mass="22321">MLELEGVTKRYGRKVVLDGISATFPTGLTLLVGPSGAGKSTLLRLLATAEKPNRGRMSWAGEPLPKARTMLRRTLGYAPQAVDLPDDLTAREFALHMASLKGLDLAAADRQFLAITDAIGLHADANSRIATFSGGMRRRLIFAQALLGAPRLLALDEPTAELDSETARRVGALIVEAARTATVVMTTHLADELAPLAVATLRVDGGQVATA</sequence>
<comment type="caution">
    <text evidence="6">The sequence shown here is derived from an EMBL/GenBank/DDBJ whole genome shotgun (WGS) entry which is preliminary data.</text>
</comment>
<dbReference type="PROSITE" id="PS50893">
    <property type="entry name" value="ABC_TRANSPORTER_2"/>
    <property type="match status" value="1"/>
</dbReference>
<accession>A0ABV7X772</accession>
<evidence type="ECO:0000259" key="5">
    <source>
        <dbReference type="PROSITE" id="PS50893"/>
    </source>
</evidence>
<dbReference type="InterPro" id="IPR003593">
    <property type="entry name" value="AAA+_ATPase"/>
</dbReference>
<dbReference type="InterPro" id="IPR017871">
    <property type="entry name" value="ABC_transporter-like_CS"/>
</dbReference>
<dbReference type="InterPro" id="IPR027417">
    <property type="entry name" value="P-loop_NTPase"/>
</dbReference>
<protein>
    <submittedName>
        <fullName evidence="6">ATP-binding cassette domain-containing protein</fullName>
    </submittedName>
</protein>
<dbReference type="SUPFAM" id="SSF52540">
    <property type="entry name" value="P-loop containing nucleoside triphosphate hydrolases"/>
    <property type="match status" value="1"/>
</dbReference>
<evidence type="ECO:0000256" key="4">
    <source>
        <dbReference type="ARBA" id="ARBA00022840"/>
    </source>
</evidence>
<organism evidence="6 7">
    <name type="scientific">Sphingoaurantiacus capsulatus</name>
    <dbReference type="NCBI Taxonomy" id="1771310"/>
    <lineage>
        <taxon>Bacteria</taxon>
        <taxon>Pseudomonadati</taxon>
        <taxon>Pseudomonadota</taxon>
        <taxon>Alphaproteobacteria</taxon>
        <taxon>Sphingomonadales</taxon>
        <taxon>Sphingosinicellaceae</taxon>
        <taxon>Sphingoaurantiacus</taxon>
    </lineage>
</organism>
<dbReference type="PROSITE" id="PS00211">
    <property type="entry name" value="ABC_TRANSPORTER_1"/>
    <property type="match status" value="1"/>
</dbReference>
<keyword evidence="3" id="KW-0547">Nucleotide-binding</keyword>
<proteinExistence type="inferred from homology"/>
<dbReference type="EMBL" id="JBHRXV010000003">
    <property type="protein sequence ID" value="MFC3711852.1"/>
    <property type="molecule type" value="Genomic_DNA"/>
</dbReference>
<reference evidence="7" key="1">
    <citation type="journal article" date="2019" name="Int. J. Syst. Evol. Microbiol.">
        <title>The Global Catalogue of Microorganisms (GCM) 10K type strain sequencing project: providing services to taxonomists for standard genome sequencing and annotation.</title>
        <authorList>
            <consortium name="The Broad Institute Genomics Platform"/>
            <consortium name="The Broad Institute Genome Sequencing Center for Infectious Disease"/>
            <person name="Wu L."/>
            <person name="Ma J."/>
        </authorList>
    </citation>
    <scope>NUCLEOTIDE SEQUENCE [LARGE SCALE GENOMIC DNA]</scope>
    <source>
        <strain evidence="7">KCTC 42644</strain>
    </source>
</reference>
<evidence type="ECO:0000313" key="7">
    <source>
        <dbReference type="Proteomes" id="UP001595615"/>
    </source>
</evidence>
<evidence type="ECO:0000313" key="6">
    <source>
        <dbReference type="EMBL" id="MFC3711852.1"/>
    </source>
</evidence>
<dbReference type="PANTHER" id="PTHR43335:SF2">
    <property type="entry name" value="ABC TRANSPORTER, ATP-BINDING PROTEIN"/>
    <property type="match status" value="1"/>
</dbReference>
<keyword evidence="2" id="KW-0813">Transport</keyword>
<dbReference type="RefSeq" id="WP_380857582.1">
    <property type="nucleotide sequence ID" value="NZ_JBHRXV010000003.1"/>
</dbReference>
<keyword evidence="4 6" id="KW-0067">ATP-binding</keyword>
<dbReference type="GO" id="GO:0005524">
    <property type="term" value="F:ATP binding"/>
    <property type="evidence" value="ECO:0007669"/>
    <property type="project" value="UniProtKB-KW"/>
</dbReference>
<dbReference type="InterPro" id="IPR003439">
    <property type="entry name" value="ABC_transporter-like_ATP-bd"/>
</dbReference>
<comment type="similarity">
    <text evidence="1">Belongs to the ABC transporter superfamily.</text>
</comment>
<dbReference type="Pfam" id="PF00005">
    <property type="entry name" value="ABC_tran"/>
    <property type="match status" value="1"/>
</dbReference>
<name>A0ABV7X772_9SPHN</name>
<feature type="domain" description="ABC transporter" evidence="5">
    <location>
        <begin position="2"/>
        <end position="211"/>
    </location>
</feature>
<dbReference type="SMART" id="SM00382">
    <property type="entry name" value="AAA"/>
    <property type="match status" value="1"/>
</dbReference>
<evidence type="ECO:0000256" key="1">
    <source>
        <dbReference type="ARBA" id="ARBA00005417"/>
    </source>
</evidence>
<gene>
    <name evidence="6" type="ORF">ACFOMD_04680</name>
</gene>